<feature type="signal peptide" evidence="2">
    <location>
        <begin position="1"/>
        <end position="25"/>
    </location>
</feature>
<evidence type="ECO:0000313" key="3">
    <source>
        <dbReference type="EMBL" id="CAI6347486.1"/>
    </source>
</evidence>
<evidence type="ECO:0000256" key="1">
    <source>
        <dbReference type="SAM" id="MobiDB-lite"/>
    </source>
</evidence>
<dbReference type="EMBL" id="CARXXK010000001">
    <property type="protein sequence ID" value="CAI6347486.1"/>
    <property type="molecule type" value="Genomic_DNA"/>
</dbReference>
<protein>
    <submittedName>
        <fullName evidence="3">Uncharacterized protein</fullName>
    </submittedName>
</protein>
<organism evidence="3 4">
    <name type="scientific">Macrosiphum euphorbiae</name>
    <name type="common">potato aphid</name>
    <dbReference type="NCBI Taxonomy" id="13131"/>
    <lineage>
        <taxon>Eukaryota</taxon>
        <taxon>Metazoa</taxon>
        <taxon>Ecdysozoa</taxon>
        <taxon>Arthropoda</taxon>
        <taxon>Hexapoda</taxon>
        <taxon>Insecta</taxon>
        <taxon>Pterygota</taxon>
        <taxon>Neoptera</taxon>
        <taxon>Paraneoptera</taxon>
        <taxon>Hemiptera</taxon>
        <taxon>Sternorrhyncha</taxon>
        <taxon>Aphidomorpha</taxon>
        <taxon>Aphidoidea</taxon>
        <taxon>Aphididae</taxon>
        <taxon>Macrosiphini</taxon>
        <taxon>Macrosiphum</taxon>
    </lineage>
</organism>
<proteinExistence type="predicted"/>
<sequence length="141" mass="15177">MLFSKHKAIISSLFVTSFLVQLINCADPDPAAPTDLSASADAPAKPNESDVTSNAGNPKPAQPTPAVNIVTKPTTAQQSTTTSKNGISHNFFCNMICKPYNACRTFLGDAIRSFWESFLKVRENIISKYKSPVTAVNNVGK</sequence>
<dbReference type="AlphaFoldDB" id="A0AAV0VXM3"/>
<feature type="chain" id="PRO_5043617452" evidence="2">
    <location>
        <begin position="26"/>
        <end position="141"/>
    </location>
</feature>
<keyword evidence="2" id="KW-0732">Signal</keyword>
<reference evidence="3 4" key="1">
    <citation type="submission" date="2023-01" db="EMBL/GenBank/DDBJ databases">
        <authorList>
            <person name="Whitehead M."/>
        </authorList>
    </citation>
    <scope>NUCLEOTIDE SEQUENCE [LARGE SCALE GENOMIC DNA]</scope>
</reference>
<name>A0AAV0VXM3_9HEMI</name>
<evidence type="ECO:0000313" key="4">
    <source>
        <dbReference type="Proteomes" id="UP001160148"/>
    </source>
</evidence>
<gene>
    <name evidence="3" type="ORF">MEUPH1_LOCUS4271</name>
</gene>
<evidence type="ECO:0000256" key="2">
    <source>
        <dbReference type="SAM" id="SignalP"/>
    </source>
</evidence>
<dbReference type="Proteomes" id="UP001160148">
    <property type="component" value="Unassembled WGS sequence"/>
</dbReference>
<accession>A0AAV0VXM3</accession>
<feature type="region of interest" description="Disordered" evidence="1">
    <location>
        <begin position="34"/>
        <end position="67"/>
    </location>
</feature>
<comment type="caution">
    <text evidence="3">The sequence shown here is derived from an EMBL/GenBank/DDBJ whole genome shotgun (WGS) entry which is preliminary data.</text>
</comment>
<keyword evidence="4" id="KW-1185">Reference proteome</keyword>